<dbReference type="PaxDb" id="3055-EDP01515"/>
<name>A0A2K3DV99_CHLRE</name>
<evidence type="ECO:0000313" key="2">
    <source>
        <dbReference type="EMBL" id="PNW84461.1"/>
    </source>
</evidence>
<feature type="region of interest" description="Disordered" evidence="1">
    <location>
        <begin position="454"/>
        <end position="474"/>
    </location>
</feature>
<dbReference type="InParanoid" id="A0A2K3DV99"/>
<dbReference type="EMBL" id="CM008964">
    <property type="protein sequence ID" value="PNW84461.1"/>
    <property type="molecule type" value="Genomic_DNA"/>
</dbReference>
<protein>
    <submittedName>
        <fullName evidence="2">Uncharacterized protein</fullName>
    </submittedName>
</protein>
<dbReference type="Proteomes" id="UP000006906">
    <property type="component" value="Chromosome 3"/>
</dbReference>
<dbReference type="GeneID" id="5721268"/>
<accession>A0A2K3DV99</accession>
<dbReference type="Gramene" id="PNW84461">
    <property type="protein sequence ID" value="PNW84461"/>
    <property type="gene ID" value="CHLRE_03g145347v5"/>
</dbReference>
<gene>
    <name evidence="2" type="ORF">CHLRE_03g145347v5</name>
</gene>
<feature type="compositionally biased region" description="Basic residues" evidence="1">
    <location>
        <begin position="677"/>
        <end position="686"/>
    </location>
</feature>
<dbReference type="AlphaFoldDB" id="A0A2K3DV99"/>
<evidence type="ECO:0000313" key="3">
    <source>
        <dbReference type="Proteomes" id="UP000006906"/>
    </source>
</evidence>
<sequence>MDIFRKRRHAAQAAAPSAMPGNALRVVSPTDFRKDLGEELHDGIKATALRPAGSSSVSAMADEGQRLRDGRRSQLRLYQFKPGVDQATQDGVRRSISVAVGAMSREYSGAAGVALASGVALFSANATGNSCALDADVKAQLARMELSQRAGVQQHYQADLTECLEVLPALHGCGDALLAALEVVRSVVLSDCRLIMDSVESEAQLLAQLGITMADLNAIAAAAAAPRPAELSIEEAAQRTPEQVKADEAAKQAREFPDQVMAVTAASRQVPVLVTQTSVDEHGAVCAHASLYTGGSVLPTCNPGGSCGRGDSWRRLGATPIAANGGCAAASAVGGGGGGAPVQQQQQQQQQHVVDASEVSYVTIWRGHAYSGVPVGGSISFLLPALEIVSQSACKELGMPFHMGLVPAEARRYLEEVSLPIYVNEGRVEALAPGPARGFLEDVGLKVPVESVLAPDGHQRSGGARGTATAPVGLDSNDLPGPSFYVRVGGGGTAAAAADSFLGGMGGAGGSRFQGLPDEDPGNIPAHRQCYITARDRVRLGPSSCAAAPLNTVAGGNTGKRHREVAGALQQIPRVERAAGSPKAPKLHHGARTSPRAAGDVAAAREADCDMVGNGGVAGAYGGYDDDNAAHFNAAQSGGNDLAAAAGGHDQVHMDSCSLSDVDSAAHGGEDRDYCKRQRRRRKRQSKTLSNGKPGECVSGRGGLCSGGVGNDESCVCDDKALAEVVRSPYKIAKRRCVRKRVFLRNLW</sequence>
<dbReference type="KEGG" id="cre:CHLRE_03g145347v5"/>
<dbReference type="RefSeq" id="XP_001695728.2">
    <property type="nucleotide sequence ID" value="XM_001695676.2"/>
</dbReference>
<feature type="region of interest" description="Disordered" evidence="1">
    <location>
        <begin position="661"/>
        <end position="694"/>
    </location>
</feature>
<reference evidence="2 3" key="1">
    <citation type="journal article" date="2007" name="Science">
        <title>The Chlamydomonas genome reveals the evolution of key animal and plant functions.</title>
        <authorList>
            <person name="Merchant S.S."/>
            <person name="Prochnik S.E."/>
            <person name="Vallon O."/>
            <person name="Harris E.H."/>
            <person name="Karpowicz S.J."/>
            <person name="Witman G.B."/>
            <person name="Terry A."/>
            <person name="Salamov A."/>
            <person name="Fritz-Laylin L.K."/>
            <person name="Marechal-Drouard L."/>
            <person name="Marshall W.F."/>
            <person name="Qu L.H."/>
            <person name="Nelson D.R."/>
            <person name="Sanderfoot A.A."/>
            <person name="Spalding M.H."/>
            <person name="Kapitonov V.V."/>
            <person name="Ren Q."/>
            <person name="Ferris P."/>
            <person name="Lindquist E."/>
            <person name="Shapiro H."/>
            <person name="Lucas S.M."/>
            <person name="Grimwood J."/>
            <person name="Schmutz J."/>
            <person name="Cardol P."/>
            <person name="Cerutti H."/>
            <person name="Chanfreau G."/>
            <person name="Chen C.L."/>
            <person name="Cognat V."/>
            <person name="Croft M.T."/>
            <person name="Dent R."/>
            <person name="Dutcher S."/>
            <person name="Fernandez E."/>
            <person name="Fukuzawa H."/>
            <person name="Gonzalez-Ballester D."/>
            <person name="Gonzalez-Halphen D."/>
            <person name="Hallmann A."/>
            <person name="Hanikenne M."/>
            <person name="Hippler M."/>
            <person name="Inwood W."/>
            <person name="Jabbari K."/>
            <person name="Kalanon M."/>
            <person name="Kuras R."/>
            <person name="Lefebvre P.A."/>
            <person name="Lemaire S.D."/>
            <person name="Lobanov A.V."/>
            <person name="Lohr M."/>
            <person name="Manuell A."/>
            <person name="Meier I."/>
            <person name="Mets L."/>
            <person name="Mittag M."/>
            <person name="Mittelmeier T."/>
            <person name="Moroney J.V."/>
            <person name="Moseley J."/>
            <person name="Napoli C."/>
            <person name="Nedelcu A.M."/>
            <person name="Niyogi K."/>
            <person name="Novoselov S.V."/>
            <person name="Paulsen I.T."/>
            <person name="Pazour G."/>
            <person name="Purton S."/>
            <person name="Ral J.P."/>
            <person name="Riano-Pachon D.M."/>
            <person name="Riekhof W."/>
            <person name="Rymarquis L."/>
            <person name="Schroda M."/>
            <person name="Stern D."/>
            <person name="Umen J."/>
            <person name="Willows R."/>
            <person name="Wilson N."/>
            <person name="Zimmer S.L."/>
            <person name="Allmer J."/>
            <person name="Balk J."/>
            <person name="Bisova K."/>
            <person name="Chen C.J."/>
            <person name="Elias M."/>
            <person name="Gendler K."/>
            <person name="Hauser C."/>
            <person name="Lamb M.R."/>
            <person name="Ledford H."/>
            <person name="Long J.C."/>
            <person name="Minagawa J."/>
            <person name="Page M.D."/>
            <person name="Pan J."/>
            <person name="Pootakham W."/>
            <person name="Roje S."/>
            <person name="Rose A."/>
            <person name="Stahlberg E."/>
            <person name="Terauchi A.M."/>
            <person name="Yang P."/>
            <person name="Ball S."/>
            <person name="Bowler C."/>
            <person name="Dieckmann C.L."/>
            <person name="Gladyshev V.N."/>
            <person name="Green P."/>
            <person name="Jorgensen R."/>
            <person name="Mayfield S."/>
            <person name="Mueller-Roeber B."/>
            <person name="Rajamani S."/>
            <person name="Sayre R.T."/>
            <person name="Brokstein P."/>
            <person name="Dubchak I."/>
            <person name="Goodstein D."/>
            <person name="Hornick L."/>
            <person name="Huang Y.W."/>
            <person name="Jhaveri J."/>
            <person name="Luo Y."/>
            <person name="Martinez D."/>
            <person name="Ngau W.C."/>
            <person name="Otillar B."/>
            <person name="Poliakov A."/>
            <person name="Porter A."/>
            <person name="Szajkowski L."/>
            <person name="Werner G."/>
            <person name="Zhou K."/>
            <person name="Grigoriev I.V."/>
            <person name="Rokhsar D.S."/>
            <person name="Grossman A.R."/>
        </authorList>
    </citation>
    <scope>NUCLEOTIDE SEQUENCE [LARGE SCALE GENOMIC DNA]</scope>
    <source>
        <strain evidence="3">CC-503</strain>
    </source>
</reference>
<dbReference type="ExpressionAtlas" id="A0A2K3DV99">
    <property type="expression patterns" value="baseline"/>
</dbReference>
<proteinExistence type="predicted"/>
<evidence type="ECO:0000256" key="1">
    <source>
        <dbReference type="SAM" id="MobiDB-lite"/>
    </source>
</evidence>
<organism evidence="2 3">
    <name type="scientific">Chlamydomonas reinhardtii</name>
    <name type="common">Chlamydomonas smithii</name>
    <dbReference type="NCBI Taxonomy" id="3055"/>
    <lineage>
        <taxon>Eukaryota</taxon>
        <taxon>Viridiplantae</taxon>
        <taxon>Chlorophyta</taxon>
        <taxon>core chlorophytes</taxon>
        <taxon>Chlorophyceae</taxon>
        <taxon>CS clade</taxon>
        <taxon>Chlamydomonadales</taxon>
        <taxon>Chlamydomonadaceae</taxon>
        <taxon>Chlamydomonas</taxon>
    </lineage>
</organism>
<feature type="region of interest" description="Disordered" evidence="1">
    <location>
        <begin position="577"/>
        <end position="599"/>
    </location>
</feature>
<keyword evidence="3" id="KW-1185">Reference proteome</keyword>